<sequence length="508" mass="56051">MTEVLQSSPSHFPSPSSSSSTPCVNNDISHQQLQRSPTRAQGIDPEQVQEEEQEQELDESSIERKIRERAGDQLSLLELLVAAFRRSVVGCSVTVAGGKELCNMEIGLPTNVRHVAHVTFDRFNGFLGLPVEFEPEVPRRAPSASATVFGVSTESMQLSYDSRGNSVPTILLMMQRQLYAEGGLQAEGIFRINAENSQEEYVREQLNRGVVPEGIDVHCLAGLIKAWFRELPTGVLDSLSQEQVMQSQSEEECVQLARLLPPTEAALLDWAINLMADVAQLEHLNKMNARNIAMVFAPNMTQMSDPLTALMYAVQVMNFLKTLIVRTLRDREECVIESAPGSRLEPSDENGHQSSSQPSFTEANEEASEGNEREKVFVSEEPVIGSPTQNSEDDSTTERECQIFLTFIENIPGVHRTLVDTCPCEVVSQLNALTNKSLDSGFTSKSGEVQIRTSKNRNSQSSNSNLKKGSKRVSEQAVIRAPGSVEKSKGVSLVGCINPRTELVEAWR</sequence>
<dbReference type="GO" id="GO:0005096">
    <property type="term" value="F:GTPase activator activity"/>
    <property type="evidence" value="ECO:0007669"/>
    <property type="project" value="UniProtKB-KW"/>
</dbReference>
<dbReference type="InterPro" id="IPR000095">
    <property type="entry name" value="CRIB_dom"/>
</dbReference>
<feature type="compositionally biased region" description="Low complexity" evidence="2">
    <location>
        <begin position="7"/>
        <end position="22"/>
    </location>
</feature>
<organism evidence="5 6">
    <name type="scientific">Manihot esculenta</name>
    <name type="common">Cassava</name>
    <name type="synonym">Jatropha manihot</name>
    <dbReference type="NCBI Taxonomy" id="3983"/>
    <lineage>
        <taxon>Eukaryota</taxon>
        <taxon>Viridiplantae</taxon>
        <taxon>Streptophyta</taxon>
        <taxon>Embryophyta</taxon>
        <taxon>Tracheophyta</taxon>
        <taxon>Spermatophyta</taxon>
        <taxon>Magnoliopsida</taxon>
        <taxon>eudicotyledons</taxon>
        <taxon>Gunneridae</taxon>
        <taxon>Pentapetalae</taxon>
        <taxon>rosids</taxon>
        <taxon>fabids</taxon>
        <taxon>Malpighiales</taxon>
        <taxon>Euphorbiaceae</taxon>
        <taxon>Crotonoideae</taxon>
        <taxon>Manihoteae</taxon>
        <taxon>Manihot</taxon>
    </lineage>
</organism>
<feature type="domain" description="Rho-GAP" evidence="4">
    <location>
        <begin position="151"/>
        <end position="336"/>
    </location>
</feature>
<dbReference type="Pfam" id="PF00620">
    <property type="entry name" value="RhoGAP"/>
    <property type="match status" value="1"/>
</dbReference>
<dbReference type="InterPro" id="IPR036936">
    <property type="entry name" value="CRIB_dom_sf"/>
</dbReference>
<keyword evidence="6" id="KW-1185">Reference proteome</keyword>
<name>A0A2C9V859_MANES</name>
<dbReference type="CDD" id="cd00159">
    <property type="entry name" value="RhoGAP"/>
    <property type="match status" value="1"/>
</dbReference>
<dbReference type="SUPFAM" id="SSF48350">
    <property type="entry name" value="GTPase activation domain, GAP"/>
    <property type="match status" value="1"/>
</dbReference>
<dbReference type="OMA" id="TERECQI"/>
<dbReference type="PANTHER" id="PTHR23177:SF64">
    <property type="entry name" value="RHO GTPASE-ACTIVATING PROTEIN 1"/>
    <property type="match status" value="1"/>
</dbReference>
<dbReference type="EMBL" id="CM004395">
    <property type="protein sequence ID" value="OAY40848.1"/>
    <property type="molecule type" value="Genomic_DNA"/>
</dbReference>
<dbReference type="InterPro" id="IPR008936">
    <property type="entry name" value="Rho_GTPase_activation_prot"/>
</dbReference>
<gene>
    <name evidence="5" type="ORF">MANES_09G054000v8</name>
</gene>
<dbReference type="InterPro" id="IPR000198">
    <property type="entry name" value="RhoGAP_dom"/>
</dbReference>
<accession>A0A2C9V859</accession>
<dbReference type="FunFam" id="1.10.555.10:FF:000046">
    <property type="entry name" value="Rho GTPase-activating protein 5"/>
    <property type="match status" value="1"/>
</dbReference>
<evidence type="ECO:0000313" key="6">
    <source>
        <dbReference type="Proteomes" id="UP000091857"/>
    </source>
</evidence>
<evidence type="ECO:0008006" key="7">
    <source>
        <dbReference type="Google" id="ProtNLM"/>
    </source>
</evidence>
<reference evidence="6" key="1">
    <citation type="journal article" date="2016" name="Nat. Biotechnol.">
        <title>Sequencing wild and cultivated cassava and related species reveals extensive interspecific hybridization and genetic diversity.</title>
        <authorList>
            <person name="Bredeson J.V."/>
            <person name="Lyons J.B."/>
            <person name="Prochnik S.E."/>
            <person name="Wu G.A."/>
            <person name="Ha C.M."/>
            <person name="Edsinger-Gonzales E."/>
            <person name="Grimwood J."/>
            <person name="Schmutz J."/>
            <person name="Rabbi I.Y."/>
            <person name="Egesi C."/>
            <person name="Nauluvula P."/>
            <person name="Lebot V."/>
            <person name="Ndunguru J."/>
            <person name="Mkamilo G."/>
            <person name="Bart R.S."/>
            <person name="Setter T.L."/>
            <person name="Gleadow R.M."/>
            <person name="Kulakow P."/>
            <person name="Ferguson M.E."/>
            <person name="Rounsley S."/>
            <person name="Rokhsar D.S."/>
        </authorList>
    </citation>
    <scope>NUCLEOTIDE SEQUENCE [LARGE SCALE GENOMIC DNA]</scope>
    <source>
        <strain evidence="6">cv. AM560-2</strain>
    </source>
</reference>
<dbReference type="PROSITE" id="PS50108">
    <property type="entry name" value="CRIB"/>
    <property type="match status" value="1"/>
</dbReference>
<proteinExistence type="predicted"/>
<keyword evidence="1" id="KW-0343">GTPase activation</keyword>
<dbReference type="OrthoDB" id="185175at2759"/>
<dbReference type="InterPro" id="IPR044785">
    <property type="entry name" value="RopGAP1-5"/>
</dbReference>
<evidence type="ECO:0000256" key="2">
    <source>
        <dbReference type="SAM" id="MobiDB-lite"/>
    </source>
</evidence>
<dbReference type="Pfam" id="PF00786">
    <property type="entry name" value="PBD"/>
    <property type="match status" value="1"/>
</dbReference>
<feature type="compositionally biased region" description="Polar residues" evidence="2">
    <location>
        <begin position="352"/>
        <end position="362"/>
    </location>
</feature>
<dbReference type="Proteomes" id="UP000091857">
    <property type="component" value="Chromosome 9"/>
</dbReference>
<dbReference type="Gene3D" id="1.10.555.10">
    <property type="entry name" value="Rho GTPase activation protein"/>
    <property type="match status" value="1"/>
</dbReference>
<dbReference type="PROSITE" id="PS50238">
    <property type="entry name" value="RHOGAP"/>
    <property type="match status" value="1"/>
</dbReference>
<evidence type="ECO:0000259" key="3">
    <source>
        <dbReference type="PROSITE" id="PS50108"/>
    </source>
</evidence>
<dbReference type="PANTHER" id="PTHR23177">
    <property type="entry name" value="MKIAA1688 PROTEIN"/>
    <property type="match status" value="1"/>
</dbReference>
<feature type="compositionally biased region" description="Acidic residues" evidence="2">
    <location>
        <begin position="47"/>
        <end position="60"/>
    </location>
</feature>
<evidence type="ECO:0000259" key="4">
    <source>
        <dbReference type="PROSITE" id="PS50238"/>
    </source>
</evidence>
<evidence type="ECO:0000256" key="1">
    <source>
        <dbReference type="ARBA" id="ARBA00022468"/>
    </source>
</evidence>
<dbReference type="CDD" id="cd00132">
    <property type="entry name" value="CRIB"/>
    <property type="match status" value="1"/>
</dbReference>
<comment type="caution">
    <text evidence="5">The sequence shown here is derived from an EMBL/GenBank/DDBJ whole genome shotgun (WGS) entry which is preliminary data.</text>
</comment>
<feature type="compositionally biased region" description="Polar residues" evidence="2">
    <location>
        <begin position="23"/>
        <end position="39"/>
    </location>
</feature>
<evidence type="ECO:0000313" key="5">
    <source>
        <dbReference type="EMBL" id="OAY40848.1"/>
    </source>
</evidence>
<dbReference type="SMART" id="SM00285">
    <property type="entry name" value="PBD"/>
    <property type="match status" value="1"/>
</dbReference>
<feature type="region of interest" description="Disordered" evidence="2">
    <location>
        <begin position="1"/>
        <end position="61"/>
    </location>
</feature>
<dbReference type="Gene3D" id="3.90.810.10">
    <property type="entry name" value="CRIB domain"/>
    <property type="match status" value="1"/>
</dbReference>
<protein>
    <recommendedName>
        <fullName evidence="7">Rho-GAP domain-containing protein</fullName>
    </recommendedName>
</protein>
<dbReference type="AlphaFoldDB" id="A0A2C9V859"/>
<feature type="compositionally biased region" description="Polar residues" evidence="2">
    <location>
        <begin position="438"/>
        <end position="453"/>
    </location>
</feature>
<feature type="region of interest" description="Disordered" evidence="2">
    <location>
        <begin position="339"/>
        <end position="397"/>
    </location>
</feature>
<feature type="region of interest" description="Disordered" evidence="2">
    <location>
        <begin position="438"/>
        <end position="480"/>
    </location>
</feature>
<feature type="domain" description="CRIB" evidence="3">
    <location>
        <begin position="106"/>
        <end position="119"/>
    </location>
</feature>
<feature type="compositionally biased region" description="Low complexity" evidence="2">
    <location>
        <begin position="456"/>
        <end position="467"/>
    </location>
</feature>
<dbReference type="SMART" id="SM00324">
    <property type="entry name" value="RhoGAP"/>
    <property type="match status" value="1"/>
</dbReference>
<dbReference type="Gramene" id="Manes.09G054000.1.v8.1">
    <property type="protein sequence ID" value="Manes.09G054000.1.v8.1.CDS"/>
    <property type="gene ID" value="Manes.09G054000.v8.1"/>
</dbReference>
<dbReference type="GO" id="GO:0007165">
    <property type="term" value="P:signal transduction"/>
    <property type="evidence" value="ECO:0007669"/>
    <property type="project" value="InterPro"/>
</dbReference>